<dbReference type="HOGENOM" id="CLU_3221271_0_0_5"/>
<dbReference type="AlphaFoldDB" id="B6INW5"/>
<dbReference type="EMBL" id="CP000613">
    <property type="protein sequence ID" value="ACI99385.1"/>
    <property type="molecule type" value="Genomic_DNA"/>
</dbReference>
<gene>
    <name evidence="1" type="ordered locus">RC1_1991</name>
</gene>
<protein>
    <submittedName>
        <fullName evidence="1">Uncharacterized protein</fullName>
    </submittedName>
</protein>
<accession>B6INW5</accession>
<proteinExistence type="predicted"/>
<dbReference type="Proteomes" id="UP000001591">
    <property type="component" value="Chromosome"/>
</dbReference>
<organism evidence="1 2">
    <name type="scientific">Rhodospirillum centenum (strain ATCC 51521 / SW)</name>
    <dbReference type="NCBI Taxonomy" id="414684"/>
    <lineage>
        <taxon>Bacteria</taxon>
        <taxon>Pseudomonadati</taxon>
        <taxon>Pseudomonadota</taxon>
        <taxon>Alphaproteobacteria</taxon>
        <taxon>Rhodospirillales</taxon>
        <taxon>Rhodospirillaceae</taxon>
        <taxon>Rhodospirillum</taxon>
    </lineage>
</organism>
<evidence type="ECO:0000313" key="2">
    <source>
        <dbReference type="Proteomes" id="UP000001591"/>
    </source>
</evidence>
<name>B6INW5_RHOCS</name>
<reference evidence="1 2" key="1">
    <citation type="journal article" date="2010" name="BMC Genomics">
        <title>Metabolic flexibility revealed in the genome of the cyst-forming alpha-1 proteobacterium Rhodospirillum centenum.</title>
        <authorList>
            <person name="Lu Y.K."/>
            <person name="Marden J."/>
            <person name="Han M."/>
            <person name="Swingley W.D."/>
            <person name="Mastrian S.D."/>
            <person name="Chowdhury S.R."/>
            <person name="Hao J."/>
            <person name="Helmy T."/>
            <person name="Kim S."/>
            <person name="Kurdoglu A.A."/>
            <person name="Matthies H.J."/>
            <person name="Rollo D."/>
            <person name="Stothard P."/>
            <person name="Blankenship R.E."/>
            <person name="Bauer C.E."/>
            <person name="Touchman J.W."/>
        </authorList>
    </citation>
    <scope>NUCLEOTIDE SEQUENCE [LARGE SCALE GENOMIC DNA]</scope>
    <source>
        <strain evidence="2">ATCC 51521 / SW</strain>
    </source>
</reference>
<keyword evidence="2" id="KW-1185">Reference proteome</keyword>
<evidence type="ECO:0000313" key="1">
    <source>
        <dbReference type="EMBL" id="ACI99385.1"/>
    </source>
</evidence>
<dbReference type="KEGG" id="rce:RC1_1991"/>
<dbReference type="STRING" id="414684.RC1_1991"/>
<sequence length="44" mass="4684">MVLGNGPPAWKAGDDRSVRAARPRVGVPFRVIPVSLLVSEGEAR</sequence>